<dbReference type="GO" id="GO:0001517">
    <property type="term" value="F:N-acetylglucosamine 6-O-sulfotransferase activity"/>
    <property type="evidence" value="ECO:0007669"/>
    <property type="project" value="TreeGrafter"/>
</dbReference>
<dbReference type="InterPro" id="IPR027417">
    <property type="entry name" value="P-loop_NTPase"/>
</dbReference>
<dbReference type="SUPFAM" id="SSF52540">
    <property type="entry name" value="P-loop containing nucleoside triphosphate hydrolases"/>
    <property type="match status" value="1"/>
</dbReference>
<feature type="region of interest" description="Disordered" evidence="1">
    <location>
        <begin position="234"/>
        <end position="261"/>
    </location>
</feature>
<evidence type="ECO:0000256" key="1">
    <source>
        <dbReference type="SAM" id="MobiDB-lite"/>
    </source>
</evidence>
<evidence type="ECO:0000313" key="3">
    <source>
        <dbReference type="EMBL" id="KAG5185286.1"/>
    </source>
</evidence>
<dbReference type="PANTHER" id="PTHR10704:SF44">
    <property type="entry name" value="LD35051P-RELATED"/>
    <property type="match status" value="1"/>
</dbReference>
<dbReference type="OrthoDB" id="6138663at2759"/>
<dbReference type="Gene3D" id="3.40.50.300">
    <property type="entry name" value="P-loop containing nucleotide triphosphate hydrolases"/>
    <property type="match status" value="1"/>
</dbReference>
<gene>
    <name evidence="3" type="ORF">JKP88DRAFT_312449</name>
</gene>
<dbReference type="GO" id="GO:0006790">
    <property type="term" value="P:sulfur compound metabolic process"/>
    <property type="evidence" value="ECO:0007669"/>
    <property type="project" value="TreeGrafter"/>
</dbReference>
<organism evidence="3 4">
    <name type="scientific">Tribonema minus</name>
    <dbReference type="NCBI Taxonomy" id="303371"/>
    <lineage>
        <taxon>Eukaryota</taxon>
        <taxon>Sar</taxon>
        <taxon>Stramenopiles</taxon>
        <taxon>Ochrophyta</taxon>
        <taxon>PX clade</taxon>
        <taxon>Xanthophyceae</taxon>
        <taxon>Tribonematales</taxon>
        <taxon>Tribonemataceae</taxon>
        <taxon>Tribonema</taxon>
    </lineage>
</organism>
<comment type="caution">
    <text evidence="3">The sequence shown here is derived from an EMBL/GenBank/DDBJ whole genome shotgun (WGS) entry which is preliminary data.</text>
</comment>
<sequence>MLIAGLRCFLSMTVVVVLVIYAPTALVLFQTQQDPALLSSVSEHVSEHVDLERDNSTMTMMQRLETTATTEQATTQHQVATADVVVHQNDTAAVVVDDEQPQYATVMIVGHGRSGSTFAGSLFNSSEWAYFFEPLKVLAYPGAAELFDERVKQRKPTSCRRDPLQVRHEVRCPVADMLTLLEVSRCGSSSGGGALPRRVARLELAGAHGDALLRQLLPPAAGAAAAPLGGSGGGGGGGGDGGSSGGGSGGGGTGSGGGGMPCDRLTRAGGVAVKTIRMNGRLAEFMEVASALGGSISGGARVDLWIHLLRDPRAVLASRLGLTWGKPADRGYKATYRWAEELCALTAKDLAADAQLQSMSRIPAHKRHHCPRSDLSYLLPDYYSLIAFIIKARGPPPPPAPPPPRPHNAQPAYMLVKYEDLAVHVEDTVTAIFSRLGRPVPAETLARARRNDALTRGAATAEERARAYRAAQAHPYAATPRDATRHLERWRGVLYKVEVEAVEAGCRELLRLHYPPPAEAAAAAPAEEVRSGGG</sequence>
<reference evidence="3" key="1">
    <citation type="submission" date="2021-02" db="EMBL/GenBank/DDBJ databases">
        <title>First Annotated Genome of the Yellow-green Alga Tribonema minus.</title>
        <authorList>
            <person name="Mahan K.M."/>
        </authorList>
    </citation>
    <scope>NUCLEOTIDE SEQUENCE</scope>
    <source>
        <strain evidence="3">UTEX B ZZ1240</strain>
    </source>
</reference>
<dbReference type="AlphaFoldDB" id="A0A835Z112"/>
<feature type="transmembrane region" description="Helical" evidence="2">
    <location>
        <begin position="9"/>
        <end position="29"/>
    </location>
</feature>
<keyword evidence="2" id="KW-0472">Membrane</keyword>
<keyword evidence="4" id="KW-1185">Reference proteome</keyword>
<dbReference type="EMBL" id="JAFCMP010000135">
    <property type="protein sequence ID" value="KAG5185286.1"/>
    <property type="molecule type" value="Genomic_DNA"/>
</dbReference>
<evidence type="ECO:0000313" key="4">
    <source>
        <dbReference type="Proteomes" id="UP000664859"/>
    </source>
</evidence>
<proteinExistence type="predicted"/>
<dbReference type="PANTHER" id="PTHR10704">
    <property type="entry name" value="CARBOHYDRATE SULFOTRANSFERASE"/>
    <property type="match status" value="1"/>
</dbReference>
<protein>
    <recommendedName>
        <fullName evidence="5">Sulfotransferase</fullName>
    </recommendedName>
</protein>
<name>A0A835Z112_9STRA</name>
<accession>A0A835Z112</accession>
<dbReference type="InterPro" id="IPR051135">
    <property type="entry name" value="Gal/GlcNAc/GalNAc_ST"/>
</dbReference>
<evidence type="ECO:0000256" key="2">
    <source>
        <dbReference type="SAM" id="Phobius"/>
    </source>
</evidence>
<keyword evidence="2" id="KW-1133">Transmembrane helix</keyword>
<evidence type="ECO:0008006" key="5">
    <source>
        <dbReference type="Google" id="ProtNLM"/>
    </source>
</evidence>
<dbReference type="Proteomes" id="UP000664859">
    <property type="component" value="Unassembled WGS sequence"/>
</dbReference>
<dbReference type="GO" id="GO:0006044">
    <property type="term" value="P:N-acetylglucosamine metabolic process"/>
    <property type="evidence" value="ECO:0007669"/>
    <property type="project" value="TreeGrafter"/>
</dbReference>
<feature type="compositionally biased region" description="Gly residues" evidence="1">
    <location>
        <begin position="234"/>
        <end position="260"/>
    </location>
</feature>
<keyword evidence="2" id="KW-0812">Transmembrane</keyword>